<feature type="active site" description="Proton donor/acceptor" evidence="10">
    <location>
        <position position="184"/>
    </location>
</feature>
<feature type="site" description="Important for catalytic activity" evidence="10">
    <location>
        <position position="182"/>
    </location>
</feature>
<dbReference type="Proteomes" id="UP000196573">
    <property type="component" value="Unassembled WGS sequence"/>
</dbReference>
<comment type="pathway">
    <text evidence="10">Cell wall biogenesis; peptidoglycan recycling.</text>
</comment>
<keyword evidence="3 10" id="KW-0132">Cell division</keyword>
<evidence type="ECO:0000256" key="3">
    <source>
        <dbReference type="ARBA" id="ARBA00022618"/>
    </source>
</evidence>
<keyword evidence="9 10" id="KW-0961">Cell wall biogenesis/degradation</keyword>
<evidence type="ECO:0000313" key="13">
    <source>
        <dbReference type="Proteomes" id="UP000196573"/>
    </source>
</evidence>
<dbReference type="InterPro" id="IPR001764">
    <property type="entry name" value="Glyco_hydro_3_N"/>
</dbReference>
<evidence type="ECO:0000256" key="9">
    <source>
        <dbReference type="ARBA" id="ARBA00023316"/>
    </source>
</evidence>
<dbReference type="EC" id="3.2.1.52" evidence="10"/>
<keyword evidence="7 10" id="KW-0326">Glycosidase</keyword>
<dbReference type="GO" id="GO:0005737">
    <property type="term" value="C:cytoplasm"/>
    <property type="evidence" value="ECO:0007669"/>
    <property type="project" value="UniProtKB-SubCell"/>
</dbReference>
<feature type="domain" description="Glycoside hydrolase family 3 N-terminal" evidence="11">
    <location>
        <begin position="19"/>
        <end position="316"/>
    </location>
</feature>
<dbReference type="PANTHER" id="PTHR30480">
    <property type="entry name" value="BETA-HEXOSAMINIDASE-RELATED"/>
    <property type="match status" value="1"/>
</dbReference>
<dbReference type="InterPro" id="IPR017853">
    <property type="entry name" value="GH"/>
</dbReference>
<feature type="binding site" evidence="10">
    <location>
        <position position="141"/>
    </location>
    <ligand>
        <name>substrate</name>
    </ligand>
</feature>
<feature type="binding site" evidence="10">
    <location>
        <position position="74"/>
    </location>
    <ligand>
        <name>substrate</name>
    </ligand>
</feature>
<sequence>MTVQNGYFLVADIAGHILSTEERQRLNHPALAGIILFTRNFSSREQLLDLIASIRAENPQLLIMADQEGGRVQRFRGDGFTEVPAMGRFGQLYQRDSERACALIRETGWLLASELLASGIDLGLAPVLDLDRGISRVVGDRSFGVEPEIVSTLANAYLEGMHEAGMAAVGKHFPGHGGVGIDSHIALPVDRRTAEQLQEDIQPFAALVQAGIDGVMPGHICYPAVDSEAAGFSSHWQQKVLRQQLGFNGVIFSDCLSMAGASIGGTAVERVEKALTAGCDLTLVCNTPDDVASILEAFDNGRFTADRKASQERIHQLLKWRTHTIPTWPELIGSERRQQLLAAFSEL</sequence>
<dbReference type="Gene3D" id="3.20.20.300">
    <property type="entry name" value="Glycoside hydrolase, family 3, N-terminal domain"/>
    <property type="match status" value="1"/>
</dbReference>
<evidence type="ECO:0000256" key="7">
    <source>
        <dbReference type="ARBA" id="ARBA00023295"/>
    </source>
</evidence>
<dbReference type="GO" id="GO:0009254">
    <property type="term" value="P:peptidoglycan turnover"/>
    <property type="evidence" value="ECO:0007669"/>
    <property type="project" value="UniProtKB-UniRule"/>
</dbReference>
<dbReference type="GO" id="GO:0008360">
    <property type="term" value="P:regulation of cell shape"/>
    <property type="evidence" value="ECO:0007669"/>
    <property type="project" value="UniProtKB-KW"/>
</dbReference>
<evidence type="ECO:0000256" key="6">
    <source>
        <dbReference type="ARBA" id="ARBA00022984"/>
    </source>
</evidence>
<keyword evidence="13" id="KW-1185">Reference proteome</keyword>
<dbReference type="EMBL" id="FWPT01000005">
    <property type="protein sequence ID" value="SMA47780.1"/>
    <property type="molecule type" value="Genomic_DNA"/>
</dbReference>
<proteinExistence type="inferred from homology"/>
<comment type="similarity">
    <text evidence="10">Belongs to the glycosyl hydrolase 3 family. NagZ subfamily.</text>
</comment>
<evidence type="ECO:0000256" key="5">
    <source>
        <dbReference type="ARBA" id="ARBA00022960"/>
    </source>
</evidence>
<gene>
    <name evidence="10 12" type="primary">nagZ</name>
    <name evidence="12" type="ORF">EHSB41UT_02548</name>
</gene>
<feature type="binding site" evidence="10">
    <location>
        <begin position="171"/>
        <end position="172"/>
    </location>
    <ligand>
        <name>substrate</name>
    </ligand>
</feature>
<organism evidence="12 13">
    <name type="scientific">Parendozoicomonas haliclonae</name>
    <dbReference type="NCBI Taxonomy" id="1960125"/>
    <lineage>
        <taxon>Bacteria</taxon>
        <taxon>Pseudomonadati</taxon>
        <taxon>Pseudomonadota</taxon>
        <taxon>Gammaproteobacteria</taxon>
        <taxon>Oceanospirillales</taxon>
        <taxon>Endozoicomonadaceae</taxon>
        <taxon>Parendozoicomonas</taxon>
    </lineage>
</organism>
<dbReference type="UniPathway" id="UPA00544"/>
<name>A0A1X7AMY4_9GAMM</name>
<feature type="active site" description="Nucleophile" evidence="10">
    <location>
        <position position="254"/>
    </location>
</feature>
<dbReference type="GO" id="GO:0004563">
    <property type="term" value="F:beta-N-acetylhexosaminidase activity"/>
    <property type="evidence" value="ECO:0007669"/>
    <property type="project" value="UniProtKB-UniRule"/>
</dbReference>
<accession>A0A1X7AMY4</accession>
<keyword evidence="5 10" id="KW-0133">Cell shape</keyword>
<dbReference type="InterPro" id="IPR050226">
    <property type="entry name" value="NagZ_Beta-hexosaminidase"/>
</dbReference>
<evidence type="ECO:0000313" key="12">
    <source>
        <dbReference type="EMBL" id="SMA47780.1"/>
    </source>
</evidence>
<evidence type="ECO:0000256" key="2">
    <source>
        <dbReference type="ARBA" id="ARBA00022490"/>
    </source>
</evidence>
<dbReference type="NCBIfam" id="NF003740">
    <property type="entry name" value="PRK05337.1"/>
    <property type="match status" value="1"/>
</dbReference>
<dbReference type="GO" id="GO:0071555">
    <property type="term" value="P:cell wall organization"/>
    <property type="evidence" value="ECO:0007669"/>
    <property type="project" value="UniProtKB-KW"/>
</dbReference>
<dbReference type="PROSITE" id="PS00775">
    <property type="entry name" value="GLYCOSYL_HYDROL_F3"/>
    <property type="match status" value="1"/>
</dbReference>
<keyword evidence="8 10" id="KW-0131">Cell cycle</keyword>
<dbReference type="PANTHER" id="PTHR30480:SF13">
    <property type="entry name" value="BETA-HEXOSAMINIDASE"/>
    <property type="match status" value="1"/>
</dbReference>
<comment type="catalytic activity">
    <reaction evidence="1 10">
        <text>Hydrolysis of terminal non-reducing N-acetyl-D-hexosamine residues in N-acetyl-beta-D-hexosaminides.</text>
        <dbReference type="EC" id="3.2.1.52"/>
    </reaction>
</comment>
<comment type="subcellular location">
    <subcellularLocation>
        <location evidence="10">Cytoplasm</location>
    </subcellularLocation>
</comment>
<keyword evidence="6 10" id="KW-0573">Peptidoglycan synthesis</keyword>
<dbReference type="OrthoDB" id="9786661at2"/>
<evidence type="ECO:0000256" key="8">
    <source>
        <dbReference type="ARBA" id="ARBA00023306"/>
    </source>
</evidence>
<protein>
    <recommendedName>
        <fullName evidence="10">Beta-hexosaminidase</fullName>
        <ecNumber evidence="10">3.2.1.52</ecNumber>
    </recommendedName>
    <alternativeName>
        <fullName evidence="10">Beta-N-acetylhexosaminidase</fullName>
    </alternativeName>
    <alternativeName>
        <fullName evidence="10">N-acetyl-beta-glucosaminidase</fullName>
    </alternativeName>
</protein>
<reference evidence="12 13" key="1">
    <citation type="submission" date="2017-03" db="EMBL/GenBank/DDBJ databases">
        <authorList>
            <person name="Afonso C.L."/>
            <person name="Miller P.J."/>
            <person name="Scott M.A."/>
            <person name="Spackman E."/>
            <person name="Goraichik I."/>
            <person name="Dimitrov K.M."/>
            <person name="Suarez D.L."/>
            <person name="Swayne D.E."/>
        </authorList>
    </citation>
    <scope>NUCLEOTIDE SEQUENCE [LARGE SCALE GENOMIC DNA]</scope>
    <source>
        <strain evidence="12">SB41UT1</strain>
    </source>
</reference>
<feature type="binding site" evidence="10">
    <location>
        <position position="66"/>
    </location>
    <ligand>
        <name>substrate</name>
    </ligand>
</feature>
<dbReference type="GO" id="GO:0051301">
    <property type="term" value="P:cell division"/>
    <property type="evidence" value="ECO:0007669"/>
    <property type="project" value="UniProtKB-KW"/>
</dbReference>
<dbReference type="RefSeq" id="WP_087110429.1">
    <property type="nucleotide sequence ID" value="NZ_CBCSCN010000003.1"/>
</dbReference>
<dbReference type="HAMAP" id="MF_00364">
    <property type="entry name" value="NagZ"/>
    <property type="match status" value="1"/>
</dbReference>
<keyword evidence="4 10" id="KW-0378">Hydrolase</keyword>
<dbReference type="InterPro" id="IPR019800">
    <property type="entry name" value="Glyco_hydro_3_AS"/>
</dbReference>
<keyword evidence="2 10" id="KW-0963">Cytoplasm</keyword>
<dbReference type="SUPFAM" id="SSF51445">
    <property type="entry name" value="(Trans)glycosidases"/>
    <property type="match status" value="1"/>
</dbReference>
<evidence type="ECO:0000256" key="10">
    <source>
        <dbReference type="HAMAP-Rule" id="MF_00364"/>
    </source>
</evidence>
<dbReference type="Pfam" id="PF00933">
    <property type="entry name" value="Glyco_hydro_3"/>
    <property type="match status" value="1"/>
</dbReference>
<dbReference type="GO" id="GO:0005975">
    <property type="term" value="P:carbohydrate metabolic process"/>
    <property type="evidence" value="ECO:0007669"/>
    <property type="project" value="InterPro"/>
</dbReference>
<dbReference type="InterPro" id="IPR036962">
    <property type="entry name" value="Glyco_hydro_3_N_sf"/>
</dbReference>
<dbReference type="GO" id="GO:0009252">
    <property type="term" value="P:peptidoglycan biosynthetic process"/>
    <property type="evidence" value="ECO:0007669"/>
    <property type="project" value="UniProtKB-KW"/>
</dbReference>
<dbReference type="InterPro" id="IPR022956">
    <property type="entry name" value="Beta_hexosaminidase_bac"/>
</dbReference>
<evidence type="ECO:0000256" key="1">
    <source>
        <dbReference type="ARBA" id="ARBA00001231"/>
    </source>
</evidence>
<evidence type="ECO:0000256" key="4">
    <source>
        <dbReference type="ARBA" id="ARBA00022801"/>
    </source>
</evidence>
<dbReference type="AlphaFoldDB" id="A0A1X7AMY4"/>
<comment type="function">
    <text evidence="10">Plays a role in peptidoglycan recycling by cleaving the terminal beta-1,4-linked N-acetylglucosamine (GlcNAc) from peptide-linked peptidoglycan fragments, giving rise to free GlcNAc, anhydro-N-acetylmuramic acid and anhydro-N-acetylmuramic acid-linked peptides.</text>
</comment>
<evidence type="ECO:0000259" key="11">
    <source>
        <dbReference type="Pfam" id="PF00933"/>
    </source>
</evidence>